<feature type="compositionally biased region" description="Low complexity" evidence="1">
    <location>
        <begin position="100"/>
        <end position="154"/>
    </location>
</feature>
<feature type="compositionally biased region" description="Pro residues" evidence="1">
    <location>
        <begin position="161"/>
        <end position="178"/>
    </location>
</feature>
<keyword evidence="2" id="KW-1133">Transmembrane helix</keyword>
<name>A0A7H1BB16_9ACTN</name>
<feature type="region of interest" description="Disordered" evidence="1">
    <location>
        <begin position="80"/>
        <end position="237"/>
    </location>
</feature>
<dbReference type="EMBL" id="CP061281">
    <property type="protein sequence ID" value="QNS05921.1"/>
    <property type="molecule type" value="Genomic_DNA"/>
</dbReference>
<accession>A0A7H1BB16</accession>
<evidence type="ECO:0000256" key="2">
    <source>
        <dbReference type="SAM" id="Phobius"/>
    </source>
</evidence>
<evidence type="ECO:0000313" key="3">
    <source>
        <dbReference type="EMBL" id="QNS05921.1"/>
    </source>
</evidence>
<dbReference type="RefSeq" id="WP_188338607.1">
    <property type="nucleotide sequence ID" value="NZ_CP061281.1"/>
</dbReference>
<keyword evidence="4" id="KW-1185">Reference proteome</keyword>
<feature type="transmembrane region" description="Helical" evidence="2">
    <location>
        <begin position="49"/>
        <end position="69"/>
    </location>
</feature>
<reference evidence="3 4" key="1">
    <citation type="submission" date="2020-09" db="EMBL/GenBank/DDBJ databases">
        <title>A novel species.</title>
        <authorList>
            <person name="Gao J."/>
        </authorList>
    </citation>
    <scope>NUCLEOTIDE SEQUENCE [LARGE SCALE GENOMIC DNA]</scope>
    <source>
        <strain evidence="3 4">CRXT-Y-14</strain>
    </source>
</reference>
<gene>
    <name evidence="3" type="ORF">IAG42_21595</name>
</gene>
<organism evidence="3 4">
    <name type="scientific">Streptomyces xanthii</name>
    <dbReference type="NCBI Taxonomy" id="2768069"/>
    <lineage>
        <taxon>Bacteria</taxon>
        <taxon>Bacillati</taxon>
        <taxon>Actinomycetota</taxon>
        <taxon>Actinomycetes</taxon>
        <taxon>Kitasatosporales</taxon>
        <taxon>Streptomycetaceae</taxon>
        <taxon>Streptomyces</taxon>
    </lineage>
</organism>
<proteinExistence type="predicted"/>
<sequence length="237" mass="22999">MTVQLDGAGRQLSELLATTSGPGAPAPDDKEVPVFVDDSGRRSRTFRRIGVAVGLACAAYAVVVVATLLSGNSSAPWLPMEAEHKGPAGQVDSDPLVPADSATPTTSPGGTPSPSDSGSASPGTSTDPTTGTAPAGATPGDTTTGTGTTPADRPTGGGRTTPPPVDPPDPTDDPPPTQGPTDGPTDPATTPPAEPTDDPPAEPAGGGTDTVASRTLAPSTGADASAPPVASPESSVL</sequence>
<feature type="compositionally biased region" description="Low complexity" evidence="1">
    <location>
        <begin position="222"/>
        <end position="237"/>
    </location>
</feature>
<feature type="compositionally biased region" description="Low complexity" evidence="1">
    <location>
        <begin position="179"/>
        <end position="188"/>
    </location>
</feature>
<dbReference type="AlphaFoldDB" id="A0A7H1BB16"/>
<keyword evidence="2" id="KW-0812">Transmembrane</keyword>
<dbReference type="Proteomes" id="UP000516428">
    <property type="component" value="Chromosome"/>
</dbReference>
<protein>
    <submittedName>
        <fullName evidence="3">Uncharacterized protein</fullName>
    </submittedName>
</protein>
<keyword evidence="2" id="KW-0472">Membrane</keyword>
<evidence type="ECO:0000256" key="1">
    <source>
        <dbReference type="SAM" id="MobiDB-lite"/>
    </source>
</evidence>
<dbReference type="KEGG" id="sxn:IAG42_21595"/>
<evidence type="ECO:0000313" key="4">
    <source>
        <dbReference type="Proteomes" id="UP000516428"/>
    </source>
</evidence>